<accession>A0AAW2FBG1</accession>
<proteinExistence type="predicted"/>
<evidence type="ECO:0000313" key="2">
    <source>
        <dbReference type="Proteomes" id="UP001430953"/>
    </source>
</evidence>
<organism evidence="1 2">
    <name type="scientific">Cardiocondyla obscurior</name>
    <dbReference type="NCBI Taxonomy" id="286306"/>
    <lineage>
        <taxon>Eukaryota</taxon>
        <taxon>Metazoa</taxon>
        <taxon>Ecdysozoa</taxon>
        <taxon>Arthropoda</taxon>
        <taxon>Hexapoda</taxon>
        <taxon>Insecta</taxon>
        <taxon>Pterygota</taxon>
        <taxon>Neoptera</taxon>
        <taxon>Endopterygota</taxon>
        <taxon>Hymenoptera</taxon>
        <taxon>Apocrita</taxon>
        <taxon>Aculeata</taxon>
        <taxon>Formicoidea</taxon>
        <taxon>Formicidae</taxon>
        <taxon>Myrmicinae</taxon>
        <taxon>Cardiocondyla</taxon>
    </lineage>
</organism>
<protein>
    <submittedName>
        <fullName evidence="1">Uncharacterized protein</fullName>
    </submittedName>
</protein>
<reference evidence="1 2" key="1">
    <citation type="submission" date="2023-03" db="EMBL/GenBank/DDBJ databases">
        <title>High recombination rates correlate with genetic variation in Cardiocondyla obscurior ants.</title>
        <authorList>
            <person name="Errbii M."/>
        </authorList>
    </citation>
    <scope>NUCLEOTIDE SEQUENCE [LARGE SCALE GENOMIC DNA]</scope>
    <source>
        <strain evidence="1">Alpha-2009</strain>
        <tissue evidence="1">Whole body</tissue>
    </source>
</reference>
<name>A0AAW2FBG1_9HYME</name>
<comment type="caution">
    <text evidence="1">The sequence shown here is derived from an EMBL/GenBank/DDBJ whole genome shotgun (WGS) entry which is preliminary data.</text>
</comment>
<sequence length="92" mass="10559">MILTIGKRALVSPLFSMLMHQRGSLSEAGGKYAPITYSAYVTIRLSRLLLLPRIILFMLSELTSSFTQQKQRHVANVTTPWTRSFKNLYFSY</sequence>
<keyword evidence="2" id="KW-1185">Reference proteome</keyword>
<dbReference type="AlphaFoldDB" id="A0AAW2FBG1"/>
<dbReference type="EMBL" id="JADYXP020000013">
    <property type="protein sequence ID" value="KAL0111841.1"/>
    <property type="molecule type" value="Genomic_DNA"/>
</dbReference>
<dbReference type="Proteomes" id="UP001430953">
    <property type="component" value="Unassembled WGS sequence"/>
</dbReference>
<gene>
    <name evidence="1" type="ORF">PUN28_013199</name>
</gene>
<evidence type="ECO:0000313" key="1">
    <source>
        <dbReference type="EMBL" id="KAL0111841.1"/>
    </source>
</evidence>